<comment type="caution">
    <text evidence="2">The sequence shown here is derived from an EMBL/GenBank/DDBJ whole genome shotgun (WGS) entry which is preliminary data.</text>
</comment>
<gene>
    <name evidence="2" type="ORF">INT45_014077</name>
</gene>
<reference evidence="2 3" key="1">
    <citation type="submission" date="2020-12" db="EMBL/GenBank/DDBJ databases">
        <title>Metabolic potential, ecology and presence of endohyphal bacteria is reflected in genomic diversity of Mucoromycotina.</title>
        <authorList>
            <person name="Muszewska A."/>
            <person name="Okrasinska A."/>
            <person name="Steczkiewicz K."/>
            <person name="Drgas O."/>
            <person name="Orlowska M."/>
            <person name="Perlinska-Lenart U."/>
            <person name="Aleksandrzak-Piekarczyk T."/>
            <person name="Szatraj K."/>
            <person name="Zielenkiewicz U."/>
            <person name="Pilsyk S."/>
            <person name="Malc E."/>
            <person name="Mieczkowski P."/>
            <person name="Kruszewska J.S."/>
            <person name="Biernat P."/>
            <person name="Pawlowska J."/>
        </authorList>
    </citation>
    <scope>NUCLEOTIDE SEQUENCE [LARGE SCALE GENOMIC DNA]</scope>
    <source>
        <strain evidence="2 3">CBS 142.35</strain>
    </source>
</reference>
<feature type="compositionally biased region" description="Low complexity" evidence="1">
    <location>
        <begin position="65"/>
        <end position="78"/>
    </location>
</feature>
<evidence type="ECO:0000313" key="2">
    <source>
        <dbReference type="EMBL" id="KAG2220647.1"/>
    </source>
</evidence>
<feature type="region of interest" description="Disordered" evidence="1">
    <location>
        <begin position="14"/>
        <end position="96"/>
    </location>
</feature>
<organism evidence="2 3">
    <name type="scientific">Circinella minor</name>
    <dbReference type="NCBI Taxonomy" id="1195481"/>
    <lineage>
        <taxon>Eukaryota</taxon>
        <taxon>Fungi</taxon>
        <taxon>Fungi incertae sedis</taxon>
        <taxon>Mucoromycota</taxon>
        <taxon>Mucoromycotina</taxon>
        <taxon>Mucoromycetes</taxon>
        <taxon>Mucorales</taxon>
        <taxon>Lichtheimiaceae</taxon>
        <taxon>Circinella</taxon>
    </lineage>
</organism>
<feature type="compositionally biased region" description="Basic and acidic residues" evidence="1">
    <location>
        <begin position="14"/>
        <end position="31"/>
    </location>
</feature>
<feature type="region of interest" description="Disordered" evidence="1">
    <location>
        <begin position="130"/>
        <end position="154"/>
    </location>
</feature>
<dbReference type="EMBL" id="JAEPRB010000134">
    <property type="protein sequence ID" value="KAG2220647.1"/>
    <property type="molecule type" value="Genomic_DNA"/>
</dbReference>
<keyword evidence="3" id="KW-1185">Reference proteome</keyword>
<feature type="compositionally biased region" description="Polar residues" evidence="1">
    <location>
        <begin position="32"/>
        <end position="57"/>
    </location>
</feature>
<dbReference type="AlphaFoldDB" id="A0A8H7S2N5"/>
<name>A0A8H7S2N5_9FUNG</name>
<evidence type="ECO:0000313" key="3">
    <source>
        <dbReference type="Proteomes" id="UP000646827"/>
    </source>
</evidence>
<sequence length="276" mass="31451">MPLYYFRCYEPNHSADEECPRSRRNNSERRQLCNSTTHPTSICPNVRQDPQLTSRNSFRSRRKTSLPASSASPELLKSTYAPTNSKGKNPHNNIKKHTSLTTTMGQYKSAHLTSPPNNNNNNNCFAVLTQPETLGPFPSPSTTPQEANTQSFGSMEVNSETDLQAHAELKLSMGQHVGHYMDDSVTKPAPLFTTNITTQHLLELPPDWIYRLKISKWWKEVLEQLQPPHQQPLIQFLFMNVTNFTNNSTTTKNQPVPRHPSRLKKCTHTMTNKTHK</sequence>
<feature type="compositionally biased region" description="Polar residues" evidence="1">
    <location>
        <begin position="140"/>
        <end position="154"/>
    </location>
</feature>
<dbReference type="OrthoDB" id="10549028at2759"/>
<accession>A0A8H7S2N5</accession>
<protein>
    <submittedName>
        <fullName evidence="2">Uncharacterized protein</fullName>
    </submittedName>
</protein>
<proteinExistence type="predicted"/>
<dbReference type="Proteomes" id="UP000646827">
    <property type="component" value="Unassembled WGS sequence"/>
</dbReference>
<evidence type="ECO:0000256" key="1">
    <source>
        <dbReference type="SAM" id="MobiDB-lite"/>
    </source>
</evidence>
<feature type="compositionally biased region" description="Polar residues" evidence="1">
    <location>
        <begin position="80"/>
        <end position="92"/>
    </location>
</feature>